<dbReference type="KEGG" id="mro:MROS_2283"/>
<dbReference type="OrthoDB" id="9770036at2"/>
<accession>I7A2U1</accession>
<evidence type="ECO:0000256" key="5">
    <source>
        <dbReference type="ARBA" id="ARBA00023136"/>
    </source>
</evidence>
<keyword evidence="3 7" id="KW-0812">Transmembrane</keyword>
<dbReference type="GO" id="GO:0005886">
    <property type="term" value="C:plasma membrane"/>
    <property type="evidence" value="ECO:0007669"/>
    <property type="project" value="UniProtKB-SubCell"/>
</dbReference>
<keyword evidence="2" id="KW-1003">Cell membrane</keyword>
<keyword evidence="4 7" id="KW-1133">Transmembrane helix</keyword>
<dbReference type="AlphaFoldDB" id="I7A2U1"/>
<organism evidence="10 11">
    <name type="scientific">Melioribacter roseus (strain DSM 23840 / JCM 17771 / VKM B-2668 / P3M-2)</name>
    <dbReference type="NCBI Taxonomy" id="1191523"/>
    <lineage>
        <taxon>Bacteria</taxon>
        <taxon>Pseudomonadati</taxon>
        <taxon>Ignavibacteriota</taxon>
        <taxon>Ignavibacteria</taxon>
        <taxon>Ignavibacteriales</taxon>
        <taxon>Melioribacteraceae</taxon>
        <taxon>Melioribacter</taxon>
    </lineage>
</organism>
<dbReference type="EMBL" id="CP003557">
    <property type="protein sequence ID" value="AFN75513.1"/>
    <property type="molecule type" value="Genomic_DNA"/>
</dbReference>
<dbReference type="Proteomes" id="UP000009011">
    <property type="component" value="Chromosome"/>
</dbReference>
<evidence type="ECO:0000259" key="8">
    <source>
        <dbReference type="Pfam" id="PF02687"/>
    </source>
</evidence>
<dbReference type="Pfam" id="PF02687">
    <property type="entry name" value="FtsX"/>
    <property type="match status" value="1"/>
</dbReference>
<dbReference type="STRING" id="1191523.MROS_2283"/>
<evidence type="ECO:0000256" key="6">
    <source>
        <dbReference type="ARBA" id="ARBA00038076"/>
    </source>
</evidence>
<evidence type="ECO:0000313" key="10">
    <source>
        <dbReference type="EMBL" id="AFN75513.1"/>
    </source>
</evidence>
<dbReference type="HOGENOM" id="CLU_000604_8_0_10"/>
<comment type="subcellular location">
    <subcellularLocation>
        <location evidence="1">Cell membrane</location>
        <topology evidence="1">Multi-pass membrane protein</topology>
    </subcellularLocation>
</comment>
<keyword evidence="11" id="KW-1185">Reference proteome</keyword>
<reference evidence="10 11" key="1">
    <citation type="journal article" date="2013" name="PLoS ONE">
        <title>Genomic analysis of Melioribacter roseus, facultatively anaerobic organotrophic bacterium representing a novel deep lineage within Bacteriodetes/Chlorobi group.</title>
        <authorList>
            <person name="Kadnikov V.V."/>
            <person name="Mardanov A.V."/>
            <person name="Podosokorskaya O.A."/>
            <person name="Gavrilov S.N."/>
            <person name="Kublanov I.V."/>
            <person name="Beletsky A.V."/>
            <person name="Bonch-Osmolovskaya E.A."/>
            <person name="Ravin N.V."/>
        </authorList>
    </citation>
    <scope>NUCLEOTIDE SEQUENCE [LARGE SCALE GENOMIC DNA]</scope>
    <source>
        <strain evidence="11">JCM 17771 / P3M-2</strain>
    </source>
</reference>
<feature type="transmembrane region" description="Helical" evidence="7">
    <location>
        <begin position="336"/>
        <end position="365"/>
    </location>
</feature>
<feature type="transmembrane region" description="Helical" evidence="7">
    <location>
        <begin position="27"/>
        <end position="47"/>
    </location>
</feature>
<dbReference type="eggNOG" id="COG0577">
    <property type="taxonomic scope" value="Bacteria"/>
</dbReference>
<keyword evidence="5 7" id="KW-0472">Membrane</keyword>
<evidence type="ECO:0000256" key="4">
    <source>
        <dbReference type="ARBA" id="ARBA00022989"/>
    </source>
</evidence>
<dbReference type="InterPro" id="IPR025857">
    <property type="entry name" value="MacB_PCD"/>
</dbReference>
<comment type="similarity">
    <text evidence="6">Belongs to the ABC-4 integral membrane protein family.</text>
</comment>
<dbReference type="RefSeq" id="WP_014856945.1">
    <property type="nucleotide sequence ID" value="NC_018178.1"/>
</dbReference>
<dbReference type="InterPro" id="IPR003838">
    <property type="entry name" value="ABC3_permease_C"/>
</dbReference>
<sequence>MKEYLYELKEGLIISFRAIASNKARSVLTTLGIIIGVTSVVLMSTAINGIDNAFQKGVSSLGSDNLYIDKWKWFNNDTPWWELRNRRNLTLEDYERFKELAKLPLATAPTVWSYQNVKYKDRVVESIIVQGTNDEYIKTTNLTFSEGRFFNEFESKGGRNVVVLGYEIAKNLFPNGYAVGEFVRVKGHKFKVVGVLDEQGSWVMGNFNPDKQIFMPLQNIYKYFQGENFRSLTINVRARNSMMVEATKEEAIGIMRRIRGLKYNEPDDFSINQQEGILNTINQTVGVIQIAGLFITGLALFVGAVGIMNIMFVSVKERTKEIGIRKAIGAKRRTILSQFITESAIICLIGGFLGLIIALILSLVVNQFLPTSVQVDTIILAIVISIATGVISGFAPAYTAAKLDPVEALRYE</sequence>
<name>I7A2U1_MELRP</name>
<feature type="transmembrane region" description="Helical" evidence="7">
    <location>
        <begin position="377"/>
        <end position="401"/>
    </location>
</feature>
<dbReference type="Pfam" id="PF12704">
    <property type="entry name" value="MacB_PCD"/>
    <property type="match status" value="1"/>
</dbReference>
<dbReference type="GO" id="GO:0022857">
    <property type="term" value="F:transmembrane transporter activity"/>
    <property type="evidence" value="ECO:0007669"/>
    <property type="project" value="TreeGrafter"/>
</dbReference>
<dbReference type="InterPro" id="IPR050250">
    <property type="entry name" value="Macrolide_Exporter_MacB"/>
</dbReference>
<evidence type="ECO:0000256" key="1">
    <source>
        <dbReference type="ARBA" id="ARBA00004651"/>
    </source>
</evidence>
<evidence type="ECO:0000256" key="3">
    <source>
        <dbReference type="ARBA" id="ARBA00022692"/>
    </source>
</evidence>
<evidence type="ECO:0000259" key="9">
    <source>
        <dbReference type="Pfam" id="PF12704"/>
    </source>
</evidence>
<dbReference type="PANTHER" id="PTHR30572">
    <property type="entry name" value="MEMBRANE COMPONENT OF TRANSPORTER-RELATED"/>
    <property type="match status" value="1"/>
</dbReference>
<protein>
    <submittedName>
        <fullName evidence="10">ABC transporter efflux protein</fullName>
    </submittedName>
</protein>
<evidence type="ECO:0000256" key="2">
    <source>
        <dbReference type="ARBA" id="ARBA00022475"/>
    </source>
</evidence>
<evidence type="ECO:0000313" key="11">
    <source>
        <dbReference type="Proteomes" id="UP000009011"/>
    </source>
</evidence>
<evidence type="ECO:0000256" key="7">
    <source>
        <dbReference type="SAM" id="Phobius"/>
    </source>
</evidence>
<dbReference type="PANTHER" id="PTHR30572:SF4">
    <property type="entry name" value="ABC TRANSPORTER PERMEASE YTRF"/>
    <property type="match status" value="1"/>
</dbReference>
<gene>
    <name evidence="10" type="ordered locus">MROS_2283</name>
</gene>
<feature type="transmembrane region" description="Helical" evidence="7">
    <location>
        <begin position="290"/>
        <end position="315"/>
    </location>
</feature>
<feature type="domain" description="MacB-like periplasmic core" evidence="9">
    <location>
        <begin position="26"/>
        <end position="251"/>
    </location>
</feature>
<feature type="domain" description="ABC3 transporter permease C-terminal" evidence="8">
    <location>
        <begin position="294"/>
        <end position="405"/>
    </location>
</feature>
<proteinExistence type="inferred from homology"/>